<accession>A0A8J3JG06</accession>
<proteinExistence type="predicted"/>
<reference evidence="2 3" key="1">
    <citation type="submission" date="2021-01" db="EMBL/GenBank/DDBJ databases">
        <title>Whole genome shotgun sequence of Catellatospora bangladeshensis NBRC 107357.</title>
        <authorList>
            <person name="Komaki H."/>
            <person name="Tamura T."/>
        </authorList>
    </citation>
    <scope>NUCLEOTIDE SEQUENCE [LARGE SCALE GENOMIC DNA]</scope>
    <source>
        <strain evidence="2 3">NBRC 107357</strain>
    </source>
</reference>
<comment type="caution">
    <text evidence="2">The sequence shown here is derived from an EMBL/GenBank/DDBJ whole genome shotgun (WGS) entry which is preliminary data.</text>
</comment>
<dbReference type="Proteomes" id="UP000601223">
    <property type="component" value="Unassembled WGS sequence"/>
</dbReference>
<feature type="chain" id="PRO_5035207445" description="VCBS repeat-containing protein" evidence="1">
    <location>
        <begin position="18"/>
        <end position="300"/>
    </location>
</feature>
<keyword evidence="1" id="KW-0732">Signal</keyword>
<feature type="signal peptide" evidence="1">
    <location>
        <begin position="1"/>
        <end position="17"/>
    </location>
</feature>
<sequence length="300" mass="32149">MLTTLALALTNPLAAHASGATADVMWFNPASGELSTWILDGAGHVLGTRALDWRCDRASGCADQWRPVGGADMTGDGVSDLVWFHEVTGTLSIWHLDRAGHVLGTRTVSWRCAQADCGRQWDLVGLADVDRDGRTDVTWWNGQTGDVSTWLLDTSGTVRGTQALDWRYANGNPYCQGWRPLAVGDLTGEGVADLLWVNNADGALSVWHLDGSGHVLGTRSLGVSPAGSFGCRGASSWLLGLTDVDGNRSTDVVWYAWHAGLVTSWLTNSAGTVVATQPVDWRCDAQSGCAYDWHAVALMH</sequence>
<evidence type="ECO:0008006" key="4">
    <source>
        <dbReference type="Google" id="ProtNLM"/>
    </source>
</evidence>
<gene>
    <name evidence="2" type="ORF">Cba03nite_33230</name>
</gene>
<evidence type="ECO:0000256" key="1">
    <source>
        <dbReference type="SAM" id="SignalP"/>
    </source>
</evidence>
<dbReference type="SUPFAM" id="SSF69318">
    <property type="entry name" value="Integrin alpha N-terminal domain"/>
    <property type="match status" value="1"/>
</dbReference>
<dbReference type="PANTHER" id="PTHR46580">
    <property type="entry name" value="SENSOR KINASE-RELATED"/>
    <property type="match status" value="1"/>
</dbReference>
<organism evidence="2 3">
    <name type="scientific">Catellatospora bangladeshensis</name>
    <dbReference type="NCBI Taxonomy" id="310355"/>
    <lineage>
        <taxon>Bacteria</taxon>
        <taxon>Bacillati</taxon>
        <taxon>Actinomycetota</taxon>
        <taxon>Actinomycetes</taxon>
        <taxon>Micromonosporales</taxon>
        <taxon>Micromonosporaceae</taxon>
        <taxon>Catellatospora</taxon>
    </lineage>
</organism>
<dbReference type="Gene3D" id="2.130.10.130">
    <property type="entry name" value="Integrin alpha, N-terminal"/>
    <property type="match status" value="1"/>
</dbReference>
<keyword evidence="3" id="KW-1185">Reference proteome</keyword>
<name>A0A8J3JG06_9ACTN</name>
<dbReference type="InterPro" id="IPR028994">
    <property type="entry name" value="Integrin_alpha_N"/>
</dbReference>
<dbReference type="EMBL" id="BONF01000017">
    <property type="protein sequence ID" value="GIF81974.1"/>
    <property type="molecule type" value="Genomic_DNA"/>
</dbReference>
<evidence type="ECO:0000313" key="3">
    <source>
        <dbReference type="Proteomes" id="UP000601223"/>
    </source>
</evidence>
<evidence type="ECO:0000313" key="2">
    <source>
        <dbReference type="EMBL" id="GIF81974.1"/>
    </source>
</evidence>
<dbReference type="AlphaFoldDB" id="A0A8J3JG06"/>
<protein>
    <recommendedName>
        <fullName evidence="4">VCBS repeat-containing protein</fullName>
    </recommendedName>
</protein>